<keyword evidence="1" id="KW-0472">Membrane</keyword>
<keyword evidence="3" id="KW-1185">Reference proteome</keyword>
<protein>
    <submittedName>
        <fullName evidence="2">Uncharacterized protein</fullName>
    </submittedName>
</protein>
<organism evidence="2 3">
    <name type="scientific">Siculibacillus lacustris</name>
    <dbReference type="NCBI Taxonomy" id="1549641"/>
    <lineage>
        <taxon>Bacteria</taxon>
        <taxon>Pseudomonadati</taxon>
        <taxon>Pseudomonadota</taxon>
        <taxon>Alphaproteobacteria</taxon>
        <taxon>Hyphomicrobiales</taxon>
        <taxon>Ancalomicrobiaceae</taxon>
        <taxon>Siculibacillus</taxon>
    </lineage>
</organism>
<proteinExistence type="predicted"/>
<reference evidence="2 3" key="1">
    <citation type="submission" date="2019-02" db="EMBL/GenBank/DDBJ databases">
        <title>Siculibacillus lacustris gen. nov., sp. nov., a new rosette-forming bacterium isolated from a freshwater crater lake (Lake St. Ana, Romania).</title>
        <authorList>
            <person name="Felfoldi T."/>
            <person name="Marton Z."/>
            <person name="Szabo A."/>
            <person name="Mentes A."/>
            <person name="Boka K."/>
            <person name="Marialigeti K."/>
            <person name="Mathe I."/>
            <person name="Koncz M."/>
            <person name="Schumann P."/>
            <person name="Toth E."/>
        </authorList>
    </citation>
    <scope>NUCLEOTIDE SEQUENCE [LARGE SCALE GENOMIC DNA]</scope>
    <source>
        <strain evidence="2 3">SA-279</strain>
    </source>
</reference>
<dbReference type="OrthoDB" id="8101315at2"/>
<dbReference type="Proteomes" id="UP000292781">
    <property type="component" value="Unassembled WGS sequence"/>
</dbReference>
<evidence type="ECO:0000313" key="2">
    <source>
        <dbReference type="EMBL" id="TBW39485.1"/>
    </source>
</evidence>
<sequence length="121" mass="12364">MSRSDAPTGAGTTARRPAGGRVVRVVAAGLLAIGLIGVSLAIGWWWIVYGQLVGSTSMALADAVPCLVSRSDLCSLAQALCRNDHFLGITRYPVAAFWAAATPLGAGLAIVGWRFPIGAGG</sequence>
<feature type="transmembrane region" description="Helical" evidence="1">
    <location>
        <begin position="25"/>
        <end position="47"/>
    </location>
</feature>
<keyword evidence="1" id="KW-0812">Transmembrane</keyword>
<accession>A0A4Q9VWK6</accession>
<dbReference type="AlphaFoldDB" id="A0A4Q9VWK6"/>
<dbReference type="RefSeq" id="WP_131307348.1">
    <property type="nucleotide sequence ID" value="NZ_SJFN01000007.1"/>
</dbReference>
<dbReference type="EMBL" id="SJFN01000007">
    <property type="protein sequence ID" value="TBW39485.1"/>
    <property type="molecule type" value="Genomic_DNA"/>
</dbReference>
<comment type="caution">
    <text evidence="2">The sequence shown here is derived from an EMBL/GenBank/DDBJ whole genome shotgun (WGS) entry which is preliminary data.</text>
</comment>
<gene>
    <name evidence="2" type="ORF">EYW49_06330</name>
</gene>
<evidence type="ECO:0000256" key="1">
    <source>
        <dbReference type="SAM" id="Phobius"/>
    </source>
</evidence>
<name>A0A4Q9VWK6_9HYPH</name>
<keyword evidence="1" id="KW-1133">Transmembrane helix</keyword>
<evidence type="ECO:0000313" key="3">
    <source>
        <dbReference type="Proteomes" id="UP000292781"/>
    </source>
</evidence>
<feature type="transmembrane region" description="Helical" evidence="1">
    <location>
        <begin position="95"/>
        <end position="115"/>
    </location>
</feature>